<feature type="non-terminal residue" evidence="1">
    <location>
        <position position="1"/>
    </location>
</feature>
<keyword evidence="2" id="KW-1185">Reference proteome</keyword>
<reference evidence="1" key="1">
    <citation type="submission" date="2018-05" db="EMBL/GenBank/DDBJ databases">
        <title>Draft genome of Mucuna pruriens seed.</title>
        <authorList>
            <person name="Nnadi N.E."/>
            <person name="Vos R."/>
            <person name="Hasami M.H."/>
            <person name="Devisetty U.K."/>
            <person name="Aguiy J.C."/>
        </authorList>
    </citation>
    <scope>NUCLEOTIDE SEQUENCE [LARGE SCALE GENOMIC DNA]</scope>
    <source>
        <strain evidence="1">JCA_2017</strain>
    </source>
</reference>
<dbReference type="AlphaFoldDB" id="A0A371E870"/>
<name>A0A371E870_MUCPR</name>
<protein>
    <submittedName>
        <fullName evidence="1">Uncharacterized protein</fullName>
    </submittedName>
</protein>
<proteinExistence type="predicted"/>
<evidence type="ECO:0000313" key="1">
    <source>
        <dbReference type="EMBL" id="RDX62220.1"/>
    </source>
</evidence>
<gene>
    <name evidence="1" type="ORF">CR513_59468</name>
</gene>
<dbReference type="EMBL" id="QJKJ01015622">
    <property type="protein sequence ID" value="RDX62220.1"/>
    <property type="molecule type" value="Genomic_DNA"/>
</dbReference>
<feature type="non-terminal residue" evidence="1">
    <location>
        <position position="152"/>
    </location>
</feature>
<comment type="caution">
    <text evidence="1">The sequence shown here is derived from an EMBL/GenBank/DDBJ whole genome shotgun (WGS) entry which is preliminary data.</text>
</comment>
<evidence type="ECO:0000313" key="2">
    <source>
        <dbReference type="Proteomes" id="UP000257109"/>
    </source>
</evidence>
<accession>A0A371E870</accession>
<dbReference type="Proteomes" id="UP000257109">
    <property type="component" value="Unassembled WGS sequence"/>
</dbReference>
<organism evidence="1 2">
    <name type="scientific">Mucuna pruriens</name>
    <name type="common">Velvet bean</name>
    <name type="synonym">Dolichos pruriens</name>
    <dbReference type="NCBI Taxonomy" id="157652"/>
    <lineage>
        <taxon>Eukaryota</taxon>
        <taxon>Viridiplantae</taxon>
        <taxon>Streptophyta</taxon>
        <taxon>Embryophyta</taxon>
        <taxon>Tracheophyta</taxon>
        <taxon>Spermatophyta</taxon>
        <taxon>Magnoliopsida</taxon>
        <taxon>eudicotyledons</taxon>
        <taxon>Gunneridae</taxon>
        <taxon>Pentapetalae</taxon>
        <taxon>rosids</taxon>
        <taxon>fabids</taxon>
        <taxon>Fabales</taxon>
        <taxon>Fabaceae</taxon>
        <taxon>Papilionoideae</taxon>
        <taxon>50 kb inversion clade</taxon>
        <taxon>NPAAA clade</taxon>
        <taxon>indigoferoid/millettioid clade</taxon>
        <taxon>Phaseoleae</taxon>
        <taxon>Mucuna</taxon>
    </lineage>
</organism>
<sequence>MDQVTLKEIIVTQVNVSTSSINLIETSKWIVINEPSHGQPMVGHSSRGQEEDKLQVKVQASEINLPFAMTKGQRLFSPSTWEDDHYPKQCVISFTFINFCGVIFVSVITNRGVYLYLVELLRTYIHDSRINFTVKAFLLHLVGCNSSSNDSY</sequence>